<proteinExistence type="predicted"/>
<evidence type="ECO:0000256" key="1">
    <source>
        <dbReference type="SAM" id="SignalP"/>
    </source>
</evidence>
<organism evidence="2 3">
    <name type="scientific">Chitinophaga filiformis</name>
    <name type="common">Myxococcus filiformis</name>
    <name type="synonym">Flexibacter filiformis</name>
    <dbReference type="NCBI Taxonomy" id="104663"/>
    <lineage>
        <taxon>Bacteria</taxon>
        <taxon>Pseudomonadati</taxon>
        <taxon>Bacteroidota</taxon>
        <taxon>Chitinophagia</taxon>
        <taxon>Chitinophagales</taxon>
        <taxon>Chitinophagaceae</taxon>
        <taxon>Chitinophaga</taxon>
    </lineage>
</organism>
<dbReference type="Proteomes" id="UP000199045">
    <property type="component" value="Unassembled WGS sequence"/>
</dbReference>
<feature type="signal peptide" evidence="1">
    <location>
        <begin position="1"/>
        <end position="25"/>
    </location>
</feature>
<dbReference type="STRING" id="104663.SAMN04488121_109172"/>
<dbReference type="OrthoDB" id="680542at2"/>
<evidence type="ECO:0000313" key="2">
    <source>
        <dbReference type="EMBL" id="SDH17569.1"/>
    </source>
</evidence>
<name>A0A1G8A9K2_CHIFI</name>
<gene>
    <name evidence="2" type="ORF">SAMN04488121_109172</name>
</gene>
<protein>
    <submittedName>
        <fullName evidence="2">Uncharacterized protein</fullName>
    </submittedName>
</protein>
<accession>A0A1G8A9K2</accession>
<reference evidence="2 3" key="1">
    <citation type="submission" date="2016-10" db="EMBL/GenBank/DDBJ databases">
        <authorList>
            <person name="de Groot N.N."/>
        </authorList>
    </citation>
    <scope>NUCLEOTIDE SEQUENCE [LARGE SCALE GENOMIC DNA]</scope>
    <source>
        <strain evidence="2 3">DSM 527</strain>
    </source>
</reference>
<dbReference type="AlphaFoldDB" id="A0A1G8A9K2"/>
<feature type="chain" id="PRO_5011683904" evidence="1">
    <location>
        <begin position="26"/>
        <end position="135"/>
    </location>
</feature>
<keyword evidence="1" id="KW-0732">Signal</keyword>
<dbReference type="EMBL" id="FNBN01000009">
    <property type="protein sequence ID" value="SDH17569.1"/>
    <property type="molecule type" value="Genomic_DNA"/>
</dbReference>
<sequence length="135" mass="15935">MTRLLINFFLSLCFFLLKGHSHLYAGTDQDYVYRSMLQHSESTVHIRIADVRNDHAMFSNKPASGARKEKIKATEVEDEEESLSNRKHVEISNYYHFDPLEPAAYYNYLKNPLPFCNHFSYLFSDKFIVHRVIRV</sequence>
<dbReference type="RefSeq" id="WP_143011620.1">
    <property type="nucleotide sequence ID" value="NZ_FNBN01000009.1"/>
</dbReference>
<evidence type="ECO:0000313" key="3">
    <source>
        <dbReference type="Proteomes" id="UP000199045"/>
    </source>
</evidence>